<evidence type="ECO:0000313" key="23">
    <source>
        <dbReference type="Proteomes" id="UP001156666"/>
    </source>
</evidence>
<dbReference type="PROSITE" id="PS51385">
    <property type="entry name" value="YJEF_N"/>
    <property type="match status" value="1"/>
</dbReference>
<evidence type="ECO:0000256" key="1">
    <source>
        <dbReference type="ARBA" id="ARBA00000013"/>
    </source>
</evidence>
<evidence type="ECO:0000256" key="12">
    <source>
        <dbReference type="ARBA" id="ARBA00023239"/>
    </source>
</evidence>
<feature type="binding site" evidence="17">
    <location>
        <position position="371"/>
    </location>
    <ligand>
        <name>(6S)-NADPHX</name>
        <dbReference type="ChEBI" id="CHEBI:64076"/>
    </ligand>
</feature>
<comment type="catalytic activity">
    <reaction evidence="1 18 19">
        <text>(6R)-NADHX = (6S)-NADHX</text>
        <dbReference type="Rhea" id="RHEA:32215"/>
        <dbReference type="ChEBI" id="CHEBI:64074"/>
        <dbReference type="ChEBI" id="CHEBI:64075"/>
        <dbReference type="EC" id="5.1.99.6"/>
    </reaction>
</comment>
<dbReference type="GO" id="GO:0046872">
    <property type="term" value="F:metal ion binding"/>
    <property type="evidence" value="ECO:0007669"/>
    <property type="project" value="UniProtKB-UniRule"/>
</dbReference>
<comment type="catalytic activity">
    <reaction evidence="16 17 19">
        <text>(6S)-NADPHX + ADP = AMP + phosphate + NADPH + H(+)</text>
        <dbReference type="Rhea" id="RHEA:32235"/>
        <dbReference type="ChEBI" id="CHEBI:15378"/>
        <dbReference type="ChEBI" id="CHEBI:43474"/>
        <dbReference type="ChEBI" id="CHEBI:57783"/>
        <dbReference type="ChEBI" id="CHEBI:64076"/>
        <dbReference type="ChEBI" id="CHEBI:456215"/>
        <dbReference type="ChEBI" id="CHEBI:456216"/>
        <dbReference type="EC" id="4.2.1.136"/>
    </reaction>
</comment>
<name>A0AA37SMF3_9BACT</name>
<dbReference type="Gene3D" id="3.40.1190.20">
    <property type="match status" value="1"/>
</dbReference>
<evidence type="ECO:0000313" key="22">
    <source>
        <dbReference type="EMBL" id="GLR16472.1"/>
    </source>
</evidence>
<comment type="cofactor">
    <cofactor evidence="17">
        <name>Mg(2+)</name>
        <dbReference type="ChEBI" id="CHEBI:18420"/>
    </cofactor>
</comment>
<evidence type="ECO:0000256" key="5">
    <source>
        <dbReference type="ARBA" id="ARBA00022723"/>
    </source>
</evidence>
<evidence type="ECO:0000256" key="7">
    <source>
        <dbReference type="ARBA" id="ARBA00022840"/>
    </source>
</evidence>
<dbReference type="InterPro" id="IPR017953">
    <property type="entry name" value="Carbohydrate_kinase_pred_CS"/>
</dbReference>
<dbReference type="GO" id="GO:0052856">
    <property type="term" value="F:NAD(P)HX epimerase activity"/>
    <property type="evidence" value="ECO:0007669"/>
    <property type="project" value="UniProtKB-UniRule"/>
</dbReference>
<comment type="caution">
    <text evidence="17">Lacks conserved residue(s) required for the propagation of feature annotation.</text>
</comment>
<keyword evidence="7 17" id="KW-0067">ATP-binding</keyword>
<dbReference type="Gene3D" id="3.40.50.10260">
    <property type="entry name" value="YjeF N-terminal domain"/>
    <property type="match status" value="1"/>
</dbReference>
<reference evidence="22" key="1">
    <citation type="journal article" date="2014" name="Int. J. Syst. Evol. Microbiol.">
        <title>Complete genome sequence of Corynebacterium casei LMG S-19264T (=DSM 44701T), isolated from a smear-ripened cheese.</title>
        <authorList>
            <consortium name="US DOE Joint Genome Institute (JGI-PGF)"/>
            <person name="Walter F."/>
            <person name="Albersmeier A."/>
            <person name="Kalinowski J."/>
            <person name="Ruckert C."/>
        </authorList>
    </citation>
    <scope>NUCLEOTIDE SEQUENCE</scope>
    <source>
        <strain evidence="22">NBRC 108769</strain>
    </source>
</reference>
<dbReference type="HAMAP" id="MF_01966">
    <property type="entry name" value="NADHX_epimerase"/>
    <property type="match status" value="1"/>
</dbReference>
<dbReference type="EC" id="5.1.99.6" evidence="19"/>
<dbReference type="CDD" id="cd01171">
    <property type="entry name" value="YXKO-related"/>
    <property type="match status" value="1"/>
</dbReference>
<dbReference type="Proteomes" id="UP001156666">
    <property type="component" value="Unassembled WGS sequence"/>
</dbReference>
<keyword evidence="11 18" id="KW-0413">Isomerase</keyword>
<evidence type="ECO:0000256" key="19">
    <source>
        <dbReference type="PIRNR" id="PIRNR017184"/>
    </source>
</evidence>
<comment type="cofactor">
    <cofactor evidence="18 19">
        <name>K(+)</name>
        <dbReference type="ChEBI" id="CHEBI:29103"/>
    </cofactor>
    <text evidence="18 19">Binds 1 potassium ion per subunit.</text>
</comment>
<dbReference type="PANTHER" id="PTHR12592">
    <property type="entry name" value="ATP-DEPENDENT (S)-NAD(P)H-HYDRATE DEHYDRATASE FAMILY MEMBER"/>
    <property type="match status" value="1"/>
</dbReference>
<keyword evidence="9 18" id="KW-0630">Potassium</keyword>
<feature type="binding site" evidence="17">
    <location>
        <position position="321"/>
    </location>
    <ligand>
        <name>(6S)-NADPHX</name>
        <dbReference type="ChEBI" id="CHEBI:64076"/>
    </ligand>
</feature>
<keyword evidence="5 18" id="KW-0479">Metal-binding</keyword>
<dbReference type="Pfam" id="PF03853">
    <property type="entry name" value="YjeF_N"/>
    <property type="match status" value="1"/>
</dbReference>
<evidence type="ECO:0000256" key="4">
    <source>
        <dbReference type="ARBA" id="ARBA00009524"/>
    </source>
</evidence>
<dbReference type="EC" id="4.2.1.136" evidence="19"/>
<dbReference type="GO" id="GO:0046496">
    <property type="term" value="P:nicotinamide nucleotide metabolic process"/>
    <property type="evidence" value="ECO:0007669"/>
    <property type="project" value="UniProtKB-UniRule"/>
</dbReference>
<accession>A0AA37SMF3</accession>
<evidence type="ECO:0000256" key="9">
    <source>
        <dbReference type="ARBA" id="ARBA00022958"/>
    </source>
</evidence>
<feature type="binding site" evidence="18">
    <location>
        <position position="121"/>
    </location>
    <ligand>
        <name>K(+)</name>
        <dbReference type="ChEBI" id="CHEBI:29103"/>
    </ligand>
</feature>
<dbReference type="GO" id="GO:0005524">
    <property type="term" value="F:ATP binding"/>
    <property type="evidence" value="ECO:0007669"/>
    <property type="project" value="UniProtKB-UniRule"/>
</dbReference>
<keyword evidence="6 17" id="KW-0547">Nucleotide-binding</keyword>
<feature type="binding site" evidence="17">
    <location>
        <begin position="406"/>
        <end position="410"/>
    </location>
    <ligand>
        <name>AMP</name>
        <dbReference type="ChEBI" id="CHEBI:456215"/>
    </ligand>
</feature>
<dbReference type="GO" id="GO:0052855">
    <property type="term" value="F:ADP-dependent NAD(P)H-hydrate dehydratase activity"/>
    <property type="evidence" value="ECO:0007669"/>
    <property type="project" value="UniProtKB-UniRule"/>
</dbReference>
<dbReference type="InterPro" id="IPR030677">
    <property type="entry name" value="Nnr"/>
</dbReference>
<dbReference type="InterPro" id="IPR029056">
    <property type="entry name" value="Ribokinase-like"/>
</dbReference>
<feature type="binding site" evidence="18">
    <location>
        <position position="59"/>
    </location>
    <ligand>
        <name>K(+)</name>
        <dbReference type="ChEBI" id="CHEBI:29103"/>
    </ligand>
</feature>
<dbReference type="InterPro" id="IPR036652">
    <property type="entry name" value="YjeF_N_dom_sf"/>
</dbReference>
<keyword evidence="10 17" id="KW-0520">NAD</keyword>
<evidence type="ECO:0000256" key="14">
    <source>
        <dbReference type="ARBA" id="ARBA00025153"/>
    </source>
</evidence>
<feature type="domain" description="YjeF C-terminal" evidence="20">
    <location>
        <begin position="220"/>
        <end position="495"/>
    </location>
</feature>
<organism evidence="22 23">
    <name type="scientific">Portibacter lacus</name>
    <dbReference type="NCBI Taxonomy" id="1099794"/>
    <lineage>
        <taxon>Bacteria</taxon>
        <taxon>Pseudomonadati</taxon>
        <taxon>Bacteroidota</taxon>
        <taxon>Saprospiria</taxon>
        <taxon>Saprospirales</taxon>
        <taxon>Haliscomenobacteraceae</taxon>
        <taxon>Portibacter</taxon>
    </lineage>
</organism>
<keyword evidence="13" id="KW-0511">Multifunctional enzyme</keyword>
<sequence length="498" mass="55127">MKLLEKSQIRSWDLDTIDHQNISSFDLMLRAASVFSNWFQSLFFDKTRTIHVFCGMGNNGGDGFCIASLLAKAGYEVNVYLFQFNNRFSDDNLSRQKEVESFDKFEKFTPFPLEQKDLIIDALLGSGINGPLKGEYLKLVSWLNALPNKIISIDIPSGMDPDQPTSGSFVHADHVLSFEIPKISFFLNENSDYIKNWDYRSIHLNPGFVEDLKVMNYLIDYDLVKSILRQRKATENKKDFGFAQFCGGSPGMLGSVILASKAAMRCGLGRLAVSTPSIYHSSLFSSCPEAMAQADLPKNVSNLVDFQLVNEHVDAIAIGPGLSSAKESVRYIDEFLKANKKPAVLDADALNIISRNKWQPRIGAYSIISPHKEEFERLFGTCDSHYSRIQKQIEKSKELNIFIILKGAHTTISSPDGSCYYNNTGNVGMGTAGSGDVLTGMLLSFLAQGYTPLETCILAVYLHGSAGDSAAFKYGNIALIASDIIEFIPSVIKNINGK</sequence>
<dbReference type="InterPro" id="IPR004443">
    <property type="entry name" value="YjeF_N_dom"/>
</dbReference>
<dbReference type="RefSeq" id="WP_235293275.1">
    <property type="nucleotide sequence ID" value="NZ_BSOH01000005.1"/>
</dbReference>
<dbReference type="PROSITE" id="PS51383">
    <property type="entry name" value="YJEF_C_3"/>
    <property type="match status" value="1"/>
</dbReference>
<comment type="function">
    <text evidence="18">Catalyzes the epimerization of the S- and R-forms of NAD(P)HX, a damaged form of NAD(P)H that is a result of enzymatic or heat-dependent hydration. This is a prerequisite for the S-specific NAD(P)H-hydrate dehydratase to allow the repair of both epimers of NAD(P)HX.</text>
</comment>
<evidence type="ECO:0000259" key="21">
    <source>
        <dbReference type="PROSITE" id="PS51385"/>
    </source>
</evidence>
<dbReference type="EMBL" id="BSOH01000005">
    <property type="protein sequence ID" value="GLR16472.1"/>
    <property type="molecule type" value="Genomic_DNA"/>
</dbReference>
<dbReference type="SUPFAM" id="SSF64153">
    <property type="entry name" value="YjeF N-terminal domain-like"/>
    <property type="match status" value="1"/>
</dbReference>
<dbReference type="PANTHER" id="PTHR12592:SF0">
    <property type="entry name" value="ATP-DEPENDENT (S)-NAD(P)H-HYDRATE DEHYDRATASE"/>
    <property type="match status" value="1"/>
</dbReference>
<evidence type="ECO:0000256" key="11">
    <source>
        <dbReference type="ARBA" id="ARBA00023235"/>
    </source>
</evidence>
<keyword evidence="8 17" id="KW-0521">NADP</keyword>
<comment type="function">
    <text evidence="14 19">Bifunctional enzyme that catalyzes the epimerization of the S- and R-forms of NAD(P)HX and the dehydration of the S-form of NAD(P)HX at the expense of ADP, which is converted to AMP. This allows the repair of both epimers of NAD(P)HX, a damaged form of NAD(P)H that is a result of enzymatic or heat-dependent hydration.</text>
</comment>
<dbReference type="InterPro" id="IPR000631">
    <property type="entry name" value="CARKD"/>
</dbReference>
<comment type="similarity">
    <text evidence="3 19">In the N-terminal section; belongs to the NnrE/AIBP family.</text>
</comment>
<feature type="binding site" evidence="17">
    <location>
        <position position="436"/>
    </location>
    <ligand>
        <name>(6S)-NADPHX</name>
        <dbReference type="ChEBI" id="CHEBI:64076"/>
    </ligand>
</feature>
<dbReference type="GO" id="GO:0110051">
    <property type="term" value="P:metabolite repair"/>
    <property type="evidence" value="ECO:0007669"/>
    <property type="project" value="TreeGrafter"/>
</dbReference>
<dbReference type="PIRSF" id="PIRSF017184">
    <property type="entry name" value="Nnr"/>
    <property type="match status" value="1"/>
</dbReference>
<proteinExistence type="inferred from homology"/>
<evidence type="ECO:0000256" key="8">
    <source>
        <dbReference type="ARBA" id="ARBA00022857"/>
    </source>
</evidence>
<keyword evidence="23" id="KW-1185">Reference proteome</keyword>
<comment type="caution">
    <text evidence="22">The sequence shown here is derived from an EMBL/GenBank/DDBJ whole genome shotgun (WGS) entry which is preliminary data.</text>
</comment>
<comment type="similarity">
    <text evidence="4 19">In the C-terminal section; belongs to the NnrD/CARKD family.</text>
</comment>
<comment type="catalytic activity">
    <reaction evidence="2 18 19">
        <text>(6R)-NADPHX = (6S)-NADPHX</text>
        <dbReference type="Rhea" id="RHEA:32227"/>
        <dbReference type="ChEBI" id="CHEBI:64076"/>
        <dbReference type="ChEBI" id="CHEBI:64077"/>
        <dbReference type="EC" id="5.1.99.6"/>
    </reaction>
</comment>
<comment type="subunit">
    <text evidence="17">Homotetramer.</text>
</comment>
<feature type="binding site" evidence="18">
    <location>
        <position position="157"/>
    </location>
    <ligand>
        <name>K(+)</name>
        <dbReference type="ChEBI" id="CHEBI:29103"/>
    </ligand>
</feature>
<evidence type="ECO:0000256" key="2">
    <source>
        <dbReference type="ARBA" id="ARBA00000909"/>
    </source>
</evidence>
<dbReference type="NCBIfam" id="TIGR00196">
    <property type="entry name" value="yjeF_cterm"/>
    <property type="match status" value="1"/>
</dbReference>
<protein>
    <recommendedName>
        <fullName evidence="19">Bifunctional NAD(P)H-hydrate repair enzyme</fullName>
    </recommendedName>
    <alternativeName>
        <fullName evidence="19">Nicotinamide nucleotide repair protein</fullName>
    </alternativeName>
    <domain>
        <recommendedName>
            <fullName evidence="19">ADP-dependent (S)-NAD(P)H-hydrate dehydratase</fullName>
            <ecNumber evidence="19">4.2.1.136</ecNumber>
        </recommendedName>
        <alternativeName>
            <fullName evidence="19">ADP-dependent NAD(P)HX dehydratase</fullName>
        </alternativeName>
    </domain>
    <domain>
        <recommendedName>
            <fullName evidence="19">NAD(P)H-hydrate epimerase</fullName>
            <ecNumber evidence="19">5.1.99.6</ecNumber>
        </recommendedName>
    </domain>
</protein>
<evidence type="ECO:0000256" key="15">
    <source>
        <dbReference type="ARBA" id="ARBA00048238"/>
    </source>
</evidence>
<dbReference type="SUPFAM" id="SSF53613">
    <property type="entry name" value="Ribokinase-like"/>
    <property type="match status" value="1"/>
</dbReference>
<evidence type="ECO:0000256" key="3">
    <source>
        <dbReference type="ARBA" id="ARBA00006001"/>
    </source>
</evidence>
<feature type="binding site" evidence="18">
    <location>
        <position position="154"/>
    </location>
    <ligand>
        <name>(6S)-NADPHX</name>
        <dbReference type="ChEBI" id="CHEBI:64076"/>
    </ligand>
</feature>
<reference evidence="22" key="2">
    <citation type="submission" date="2023-01" db="EMBL/GenBank/DDBJ databases">
        <title>Draft genome sequence of Portibacter lacus strain NBRC 108769.</title>
        <authorList>
            <person name="Sun Q."/>
            <person name="Mori K."/>
        </authorList>
    </citation>
    <scope>NUCLEOTIDE SEQUENCE</scope>
    <source>
        <strain evidence="22">NBRC 108769</strain>
    </source>
</reference>
<evidence type="ECO:0000259" key="20">
    <source>
        <dbReference type="PROSITE" id="PS51383"/>
    </source>
</evidence>
<evidence type="ECO:0000256" key="16">
    <source>
        <dbReference type="ARBA" id="ARBA00049209"/>
    </source>
</evidence>
<evidence type="ECO:0000256" key="17">
    <source>
        <dbReference type="HAMAP-Rule" id="MF_01965"/>
    </source>
</evidence>
<dbReference type="PROSITE" id="PS01050">
    <property type="entry name" value="YJEF_C_2"/>
    <property type="match status" value="1"/>
</dbReference>
<evidence type="ECO:0000256" key="6">
    <source>
        <dbReference type="ARBA" id="ARBA00022741"/>
    </source>
</evidence>
<keyword evidence="12 17" id="KW-0456">Lyase</keyword>
<feature type="binding site" evidence="18">
    <location>
        <position position="136"/>
    </location>
    <ligand>
        <name>(6S)-NADPHX</name>
        <dbReference type="ChEBI" id="CHEBI:64076"/>
    </ligand>
</feature>
<comment type="catalytic activity">
    <reaction evidence="15 17 19">
        <text>(6S)-NADHX + ADP = AMP + phosphate + NADH + H(+)</text>
        <dbReference type="Rhea" id="RHEA:32223"/>
        <dbReference type="ChEBI" id="CHEBI:15378"/>
        <dbReference type="ChEBI" id="CHEBI:43474"/>
        <dbReference type="ChEBI" id="CHEBI:57945"/>
        <dbReference type="ChEBI" id="CHEBI:64074"/>
        <dbReference type="ChEBI" id="CHEBI:456215"/>
        <dbReference type="ChEBI" id="CHEBI:456216"/>
        <dbReference type="EC" id="4.2.1.136"/>
    </reaction>
</comment>
<feature type="binding site" evidence="18">
    <location>
        <begin position="58"/>
        <end position="62"/>
    </location>
    <ligand>
        <name>(6S)-NADPHX</name>
        <dbReference type="ChEBI" id="CHEBI:64076"/>
    </ligand>
</feature>
<evidence type="ECO:0000256" key="18">
    <source>
        <dbReference type="HAMAP-Rule" id="MF_01966"/>
    </source>
</evidence>
<evidence type="ECO:0000256" key="10">
    <source>
        <dbReference type="ARBA" id="ARBA00023027"/>
    </source>
</evidence>
<feature type="binding site" evidence="17">
    <location>
        <position position="435"/>
    </location>
    <ligand>
        <name>AMP</name>
        <dbReference type="ChEBI" id="CHEBI:456215"/>
    </ligand>
</feature>
<dbReference type="NCBIfam" id="TIGR00197">
    <property type="entry name" value="yjeF_nterm"/>
    <property type="match status" value="1"/>
</dbReference>
<comment type="similarity">
    <text evidence="18">Belongs to the NnrE/AIBP family.</text>
</comment>
<comment type="similarity">
    <text evidence="17">Belongs to the NnrD/CARKD family.</text>
</comment>
<dbReference type="Pfam" id="PF01256">
    <property type="entry name" value="Carb_kinase"/>
    <property type="match status" value="1"/>
</dbReference>
<feature type="domain" description="YjeF N-terminal" evidence="21">
    <location>
        <begin position="9"/>
        <end position="210"/>
    </location>
</feature>
<gene>
    <name evidence="17" type="primary">nnrD</name>
    <name evidence="18" type="synonym">nnrE</name>
    <name evidence="22" type="ORF">GCM10007940_10870</name>
</gene>
<comment type="function">
    <text evidence="17">Catalyzes the dehydration of the S-form of NAD(P)HX at the expense of ADP, which is converted to AMP. Together with NAD(P)HX epimerase, which catalyzes the epimerization of the S- and R-forms, the enzyme allows the repair of both epimers of NAD(P)HX, a damaged form of NAD(P)H that is a result of enzymatic or heat-dependent hydration.</text>
</comment>
<dbReference type="AlphaFoldDB" id="A0AA37SMF3"/>
<dbReference type="HAMAP" id="MF_01965">
    <property type="entry name" value="NADHX_dehydratase"/>
    <property type="match status" value="1"/>
</dbReference>
<feature type="binding site" evidence="18">
    <location>
        <begin position="125"/>
        <end position="131"/>
    </location>
    <ligand>
        <name>(6S)-NADPHX</name>
        <dbReference type="ChEBI" id="CHEBI:64076"/>
    </ligand>
</feature>
<evidence type="ECO:0000256" key="13">
    <source>
        <dbReference type="ARBA" id="ARBA00023268"/>
    </source>
</evidence>